<name>A0ABT8MAW2_9EURY</name>
<accession>A0ABT8MAW2</accession>
<keyword evidence="2" id="KW-1133">Transmembrane helix</keyword>
<evidence type="ECO:0000256" key="2">
    <source>
        <dbReference type="SAM" id="Phobius"/>
    </source>
</evidence>
<proteinExistence type="predicted"/>
<dbReference type="RefSeq" id="WP_301664209.1">
    <property type="nucleotide sequence ID" value="NZ_VCYH01000005.1"/>
</dbReference>
<dbReference type="EMBL" id="VCYH01000005">
    <property type="protein sequence ID" value="MDN7025074.1"/>
    <property type="molecule type" value="Genomic_DNA"/>
</dbReference>
<feature type="region of interest" description="Disordered" evidence="1">
    <location>
        <begin position="44"/>
        <end position="89"/>
    </location>
</feature>
<evidence type="ECO:0000313" key="4">
    <source>
        <dbReference type="Proteomes" id="UP001168338"/>
    </source>
</evidence>
<reference evidence="3" key="1">
    <citation type="submission" date="2019-05" db="EMBL/GenBank/DDBJ databases">
        <title>Methanoculleus sp. FWC-SCC1, a methanogenic archaeon isolated from deep marine cold seep.</title>
        <authorList>
            <person name="Chen Y.-W."/>
            <person name="Chen S.-C."/>
            <person name="Teng N.-H."/>
            <person name="Lai M.-C."/>
        </authorList>
    </citation>
    <scope>NUCLEOTIDE SEQUENCE</scope>
    <source>
        <strain evidence="3">FWC-SCC1</strain>
    </source>
</reference>
<evidence type="ECO:0000256" key="1">
    <source>
        <dbReference type="SAM" id="MobiDB-lite"/>
    </source>
</evidence>
<protein>
    <submittedName>
        <fullName evidence="3">Uncharacterized protein</fullName>
    </submittedName>
</protein>
<organism evidence="3 4">
    <name type="scientific">Methanoculleus frigidifontis</name>
    <dbReference type="NCBI Taxonomy" id="2584085"/>
    <lineage>
        <taxon>Archaea</taxon>
        <taxon>Methanobacteriati</taxon>
        <taxon>Methanobacteriota</taxon>
        <taxon>Stenosarchaea group</taxon>
        <taxon>Methanomicrobia</taxon>
        <taxon>Methanomicrobiales</taxon>
        <taxon>Methanomicrobiaceae</taxon>
        <taxon>Methanoculleus</taxon>
    </lineage>
</organism>
<keyword evidence="2" id="KW-0472">Membrane</keyword>
<dbReference type="Proteomes" id="UP001168338">
    <property type="component" value="Unassembled WGS sequence"/>
</dbReference>
<keyword evidence="4" id="KW-1185">Reference proteome</keyword>
<evidence type="ECO:0000313" key="3">
    <source>
        <dbReference type="EMBL" id="MDN7025074.1"/>
    </source>
</evidence>
<feature type="compositionally biased region" description="Basic and acidic residues" evidence="1">
    <location>
        <begin position="75"/>
        <end position="89"/>
    </location>
</feature>
<gene>
    <name evidence="3" type="ORF">FGU65_09270</name>
</gene>
<feature type="transmembrane region" description="Helical" evidence="2">
    <location>
        <begin position="94"/>
        <end position="115"/>
    </location>
</feature>
<keyword evidence="2" id="KW-0812">Transmembrane</keyword>
<sequence>MENPEKYAVCLACGNEWEVRDPGVKKKRKCPICGKYRVKLKSDIADDIETPPEHPGAEAAPGENTRSPPGEGENTPEKTGEKEEKAGEEKGGGWLVLAALIVLAVMACSFLWSALRPEQHNARTPQRRYQRPVGGW</sequence>
<comment type="caution">
    <text evidence="3">The sequence shown here is derived from an EMBL/GenBank/DDBJ whole genome shotgun (WGS) entry which is preliminary data.</text>
</comment>
<feature type="compositionally biased region" description="Low complexity" evidence="1">
    <location>
        <begin position="57"/>
        <end position="73"/>
    </location>
</feature>